<dbReference type="InterPro" id="IPR015424">
    <property type="entry name" value="PyrdxlP-dep_Trfase"/>
</dbReference>
<dbReference type="SUPFAM" id="SSF53383">
    <property type="entry name" value="PLP-dependent transferases"/>
    <property type="match status" value="1"/>
</dbReference>
<dbReference type="Gene3D" id="3.40.640.10">
    <property type="entry name" value="Type I PLP-dependent aspartate aminotransferase-like (Major domain)"/>
    <property type="match status" value="1"/>
</dbReference>
<dbReference type="InterPro" id="IPR015422">
    <property type="entry name" value="PyrdxlP-dep_Trfase_small"/>
</dbReference>
<evidence type="ECO:0000259" key="6">
    <source>
        <dbReference type="Pfam" id="PF21478"/>
    </source>
</evidence>
<sequence length="519" mass="58345">MKKINRDFKVRDFHQAKWNEPIIFELHNPGHRGIEVPLASEALKKEAGDVYATIPQGMRRQKAPALPCVSQARVLRHFLRITQEVIGADLNVEIGQGTCTMKYSPKINERLARSPKMSELHPLQDERSVQGILEIMYKTDLLLREICGMDRVSFQPQSGSQALMTMASLIRAKVEHDGKGEQKDEIITTLFSHPSAAASAIVKGFKVRTVGPREDGYPDFEQLKALVNERTAGFICANPEDTGLYNGEIKKFTELVHSVGGYCAYDQANANGLFGITRARDAGFDMCFFNLHKSFSTPHGCGGPGTGAVGVSKDFADFLPAPVVDFDGEKYFLNDELPHSIGKVRVYQGTPQVVLKAYAWMRALGAEGLYEVAKIASLNNNYLYKRILELRGTSVPFDSGEQRVEQARYSFQKLFDETGVSTEDVQRRMCDFGLHYWTSHHPYVVPQPFTLEPTEFTSKEDIDEYADAIAQIVEEAYTNPEIVKSAPHNSSAHRNDESPFDDPKQWAISWRSYQKKFED</sequence>
<evidence type="ECO:0000256" key="1">
    <source>
        <dbReference type="ARBA" id="ARBA00003788"/>
    </source>
</evidence>
<dbReference type="GO" id="GO:0005829">
    <property type="term" value="C:cytosol"/>
    <property type="evidence" value="ECO:0007669"/>
    <property type="project" value="TreeGrafter"/>
</dbReference>
<dbReference type="NCBIfam" id="NF003346">
    <property type="entry name" value="PRK04366.1"/>
    <property type="match status" value="1"/>
</dbReference>
<dbReference type="PANTHER" id="PTHR11773">
    <property type="entry name" value="GLYCINE DEHYDROGENASE, DECARBOXYLATING"/>
    <property type="match status" value="1"/>
</dbReference>
<accession>A0A9X8UJN7</accession>
<evidence type="ECO:0000256" key="5">
    <source>
        <dbReference type="ARBA" id="ARBA00049026"/>
    </source>
</evidence>
<comment type="catalytic activity">
    <reaction evidence="5">
        <text>N(6)-[(R)-lipoyl]-L-lysyl-[glycine-cleavage complex H protein] + glycine + H(+) = N(6)-[(R)-S(8)-aminomethyldihydrolipoyl]-L-lysyl-[glycine-cleavage complex H protein] + CO2</text>
        <dbReference type="Rhea" id="RHEA:24304"/>
        <dbReference type="Rhea" id="RHEA-COMP:10494"/>
        <dbReference type="Rhea" id="RHEA-COMP:10495"/>
        <dbReference type="ChEBI" id="CHEBI:15378"/>
        <dbReference type="ChEBI" id="CHEBI:16526"/>
        <dbReference type="ChEBI" id="CHEBI:57305"/>
        <dbReference type="ChEBI" id="CHEBI:83099"/>
        <dbReference type="ChEBI" id="CHEBI:83143"/>
        <dbReference type="EC" id="1.4.4.2"/>
    </reaction>
</comment>
<evidence type="ECO:0000256" key="4">
    <source>
        <dbReference type="ARBA" id="ARBA00023002"/>
    </source>
</evidence>
<organism evidence="7 8">
    <name type="scientific">Harryflintia acetispora</name>
    <dbReference type="NCBI Taxonomy" id="1849041"/>
    <lineage>
        <taxon>Bacteria</taxon>
        <taxon>Bacillati</taxon>
        <taxon>Bacillota</taxon>
        <taxon>Clostridia</taxon>
        <taxon>Eubacteriales</taxon>
        <taxon>Oscillospiraceae</taxon>
        <taxon>Harryflintia</taxon>
    </lineage>
</organism>
<dbReference type="AlphaFoldDB" id="A0A9X8UJN7"/>
<dbReference type="InterPro" id="IPR020581">
    <property type="entry name" value="GDC_P"/>
</dbReference>
<dbReference type="OrthoDB" id="1775746at2"/>
<dbReference type="GO" id="GO:0016594">
    <property type="term" value="F:glycine binding"/>
    <property type="evidence" value="ECO:0007669"/>
    <property type="project" value="TreeGrafter"/>
</dbReference>
<dbReference type="EMBL" id="SLUK01000006">
    <property type="protein sequence ID" value="TCL43162.1"/>
    <property type="molecule type" value="Genomic_DNA"/>
</dbReference>
<evidence type="ECO:0000256" key="3">
    <source>
        <dbReference type="ARBA" id="ARBA00022898"/>
    </source>
</evidence>
<dbReference type="RefSeq" id="WP_079698740.1">
    <property type="nucleotide sequence ID" value="NZ_SLUK01000006.1"/>
</dbReference>
<comment type="caution">
    <text evidence="7">The sequence shown here is derived from an EMBL/GenBank/DDBJ whole genome shotgun (WGS) entry which is preliminary data.</text>
</comment>
<dbReference type="InterPro" id="IPR049316">
    <property type="entry name" value="GDC-P_C"/>
</dbReference>
<comment type="function">
    <text evidence="1">The glycine cleavage system catalyzes the degradation of glycine. The P protein binds the alpha-amino group of glycine through its pyridoxal phosphate cofactor; CO(2) is released and the remaining methylamine moiety is then transferred to the lipoamide cofactor of the H protein.</text>
</comment>
<evidence type="ECO:0000256" key="2">
    <source>
        <dbReference type="ARBA" id="ARBA00012134"/>
    </source>
</evidence>
<dbReference type="GO" id="GO:0030170">
    <property type="term" value="F:pyridoxal phosphate binding"/>
    <property type="evidence" value="ECO:0007669"/>
    <property type="project" value="TreeGrafter"/>
</dbReference>
<protein>
    <recommendedName>
        <fullName evidence="2">glycine dehydrogenase (aminomethyl-transferring)</fullName>
        <ecNumber evidence="2">1.4.4.2</ecNumber>
    </recommendedName>
</protein>
<evidence type="ECO:0000313" key="7">
    <source>
        <dbReference type="EMBL" id="TCL43162.1"/>
    </source>
</evidence>
<dbReference type="GO" id="GO:0019464">
    <property type="term" value="P:glycine decarboxylation via glycine cleavage system"/>
    <property type="evidence" value="ECO:0007669"/>
    <property type="project" value="TreeGrafter"/>
</dbReference>
<dbReference type="InterPro" id="IPR015421">
    <property type="entry name" value="PyrdxlP-dep_Trfase_major"/>
</dbReference>
<dbReference type="EC" id="1.4.4.2" evidence="2"/>
<reference evidence="7 8" key="1">
    <citation type="submission" date="2019-03" db="EMBL/GenBank/DDBJ databases">
        <title>Genomic Encyclopedia of Type Strains, Phase IV (KMG-IV): sequencing the most valuable type-strain genomes for metagenomic binning, comparative biology and taxonomic classification.</title>
        <authorList>
            <person name="Goeker M."/>
        </authorList>
    </citation>
    <scope>NUCLEOTIDE SEQUENCE [LARGE SCALE GENOMIC DNA]</scope>
    <source>
        <strain evidence="7 8">DSM 100433</strain>
    </source>
</reference>
<dbReference type="Gene3D" id="3.90.1150.10">
    <property type="entry name" value="Aspartate Aminotransferase, domain 1"/>
    <property type="match status" value="1"/>
</dbReference>
<name>A0A9X8UJN7_9FIRM</name>
<dbReference type="GO" id="GO:0004375">
    <property type="term" value="F:glycine dehydrogenase (decarboxylating) activity"/>
    <property type="evidence" value="ECO:0007669"/>
    <property type="project" value="UniProtKB-EC"/>
</dbReference>
<dbReference type="PANTHER" id="PTHR11773:SF1">
    <property type="entry name" value="GLYCINE DEHYDROGENASE (DECARBOXYLATING), MITOCHONDRIAL"/>
    <property type="match status" value="1"/>
</dbReference>
<dbReference type="Pfam" id="PF21478">
    <property type="entry name" value="GcvP2_C"/>
    <property type="match status" value="1"/>
</dbReference>
<proteinExistence type="predicted"/>
<dbReference type="GO" id="GO:0005960">
    <property type="term" value="C:glycine cleavage complex"/>
    <property type="evidence" value="ECO:0007669"/>
    <property type="project" value="TreeGrafter"/>
</dbReference>
<evidence type="ECO:0000313" key="8">
    <source>
        <dbReference type="Proteomes" id="UP000294682"/>
    </source>
</evidence>
<dbReference type="Proteomes" id="UP000294682">
    <property type="component" value="Unassembled WGS sequence"/>
</dbReference>
<keyword evidence="4" id="KW-0560">Oxidoreductase</keyword>
<keyword evidence="8" id="KW-1185">Reference proteome</keyword>
<feature type="domain" description="Glycine dehydrogenase C-terminal" evidence="6">
    <location>
        <begin position="373"/>
        <end position="477"/>
    </location>
</feature>
<dbReference type="Gene3D" id="6.20.440.10">
    <property type="match status" value="1"/>
</dbReference>
<keyword evidence="3" id="KW-0663">Pyridoxal phosphate</keyword>
<gene>
    <name evidence="7" type="ORF">EDD78_10619</name>
</gene>